<organism evidence="1 2">
    <name type="scientific">Elysia crispata</name>
    <name type="common">lettuce slug</name>
    <dbReference type="NCBI Taxonomy" id="231223"/>
    <lineage>
        <taxon>Eukaryota</taxon>
        <taxon>Metazoa</taxon>
        <taxon>Spiralia</taxon>
        <taxon>Lophotrochozoa</taxon>
        <taxon>Mollusca</taxon>
        <taxon>Gastropoda</taxon>
        <taxon>Heterobranchia</taxon>
        <taxon>Euthyneura</taxon>
        <taxon>Panpulmonata</taxon>
        <taxon>Sacoglossa</taxon>
        <taxon>Placobranchoidea</taxon>
        <taxon>Plakobranchidae</taxon>
        <taxon>Elysia</taxon>
    </lineage>
</organism>
<gene>
    <name evidence="1" type="ORF">RRG08_060848</name>
</gene>
<sequence>MKGTCRAYWDWVKAVPVEQFIMRCIRKRFGELITGNWKWTKTGYWYSSDGMNNLVTGCLYFERVNELIMPHFIIILKQR</sequence>
<evidence type="ECO:0000313" key="1">
    <source>
        <dbReference type="EMBL" id="KAK3768486.1"/>
    </source>
</evidence>
<protein>
    <submittedName>
        <fullName evidence="1">Uncharacterized protein</fullName>
    </submittedName>
</protein>
<dbReference type="Proteomes" id="UP001283361">
    <property type="component" value="Unassembled WGS sequence"/>
</dbReference>
<keyword evidence="2" id="KW-1185">Reference proteome</keyword>
<evidence type="ECO:0000313" key="2">
    <source>
        <dbReference type="Proteomes" id="UP001283361"/>
    </source>
</evidence>
<accession>A0AAE0ZGG6</accession>
<dbReference type="AlphaFoldDB" id="A0AAE0ZGG6"/>
<reference evidence="1" key="1">
    <citation type="journal article" date="2023" name="G3 (Bethesda)">
        <title>A reference genome for the long-term kleptoplast-retaining sea slug Elysia crispata morphotype clarki.</title>
        <authorList>
            <person name="Eastman K.E."/>
            <person name="Pendleton A.L."/>
            <person name="Shaikh M.A."/>
            <person name="Suttiyut T."/>
            <person name="Ogas R."/>
            <person name="Tomko P."/>
            <person name="Gavelis G."/>
            <person name="Widhalm J.R."/>
            <person name="Wisecaver J.H."/>
        </authorList>
    </citation>
    <scope>NUCLEOTIDE SEQUENCE</scope>
    <source>
        <strain evidence="1">ECLA1</strain>
    </source>
</reference>
<name>A0AAE0ZGG6_9GAST</name>
<dbReference type="EMBL" id="JAWDGP010004054">
    <property type="protein sequence ID" value="KAK3768486.1"/>
    <property type="molecule type" value="Genomic_DNA"/>
</dbReference>
<comment type="caution">
    <text evidence="1">The sequence shown here is derived from an EMBL/GenBank/DDBJ whole genome shotgun (WGS) entry which is preliminary data.</text>
</comment>
<proteinExistence type="predicted"/>